<dbReference type="STRING" id="1472767.AOX59_09120"/>
<keyword evidence="1" id="KW-0472">Membrane</keyword>
<accession>A0A0U4FE35</accession>
<dbReference type="AlphaFoldDB" id="A0A0U4FE35"/>
<evidence type="ECO:0000256" key="1">
    <source>
        <dbReference type="SAM" id="Phobius"/>
    </source>
</evidence>
<dbReference type="Proteomes" id="UP000050331">
    <property type="component" value="Chromosome"/>
</dbReference>
<name>A0A0U4FE35_9BACI</name>
<keyword evidence="1" id="KW-1133">Transmembrane helix</keyword>
<sequence length="148" mass="16956">MKWFIYMYPKSWRRRYSNEMIEVLKQTDWSFKVVFDLLLGIADAWIMELNEKKVLGFRMSQVLLLISLINVFVILKLTSLRGVNVMLEQVSLLIAMLSFFLAIVVLIANMLKVGIIPALSIKTKLAKISLSLMGSYALFFAIFLVAAN</sequence>
<proteinExistence type="predicted"/>
<organism evidence="2 3">
    <name type="scientific">Lentibacillus amyloliquefaciens</name>
    <dbReference type="NCBI Taxonomy" id="1472767"/>
    <lineage>
        <taxon>Bacteria</taxon>
        <taxon>Bacillati</taxon>
        <taxon>Bacillota</taxon>
        <taxon>Bacilli</taxon>
        <taxon>Bacillales</taxon>
        <taxon>Bacillaceae</taxon>
        <taxon>Lentibacillus</taxon>
    </lineage>
</organism>
<feature type="transmembrane region" description="Helical" evidence="1">
    <location>
        <begin position="90"/>
        <end position="113"/>
    </location>
</feature>
<feature type="transmembrane region" description="Helical" evidence="1">
    <location>
        <begin position="125"/>
        <end position="147"/>
    </location>
</feature>
<keyword evidence="1" id="KW-0812">Transmembrane</keyword>
<keyword evidence="3" id="KW-1185">Reference proteome</keyword>
<evidence type="ECO:0000313" key="3">
    <source>
        <dbReference type="Proteomes" id="UP000050331"/>
    </source>
</evidence>
<evidence type="ECO:0000313" key="2">
    <source>
        <dbReference type="EMBL" id="ALX48765.1"/>
    </source>
</evidence>
<protein>
    <submittedName>
        <fullName evidence="2">Uncharacterized protein</fullName>
    </submittedName>
</protein>
<dbReference type="RefSeq" id="WP_068444907.1">
    <property type="nucleotide sequence ID" value="NZ_CP013862.1"/>
</dbReference>
<dbReference type="EMBL" id="CP013862">
    <property type="protein sequence ID" value="ALX48765.1"/>
    <property type="molecule type" value="Genomic_DNA"/>
</dbReference>
<dbReference type="OrthoDB" id="5196567at2"/>
<reference evidence="2 3" key="1">
    <citation type="submission" date="2016-01" db="EMBL/GenBank/DDBJ databases">
        <title>Complete genome sequence of strain Lentibacillus amyloliquefaciens LAM0015T isolated from saline sediment.</title>
        <authorList>
            <person name="Wang J.-L."/>
            <person name="He M.-X."/>
        </authorList>
    </citation>
    <scope>NUCLEOTIDE SEQUENCE [LARGE SCALE GENOMIC DNA]</scope>
    <source>
        <strain evidence="2 3">LAM0015</strain>
    </source>
</reference>
<gene>
    <name evidence="2" type="ORF">AOX59_09120</name>
</gene>
<dbReference type="KEGG" id="lao:AOX59_09120"/>
<feature type="transmembrane region" description="Helical" evidence="1">
    <location>
        <begin position="59"/>
        <end position="78"/>
    </location>
</feature>